<protein>
    <recommendedName>
        <fullName evidence="4">HTH araC/xylS-type domain-containing protein</fullName>
    </recommendedName>
</protein>
<dbReference type="GO" id="GO:0003700">
    <property type="term" value="F:DNA-binding transcription factor activity"/>
    <property type="evidence" value="ECO:0007669"/>
    <property type="project" value="InterPro"/>
</dbReference>
<dbReference type="SMART" id="SM00342">
    <property type="entry name" value="HTH_ARAC"/>
    <property type="match status" value="1"/>
</dbReference>
<organism evidence="5">
    <name type="scientific">marine sediment metagenome</name>
    <dbReference type="NCBI Taxonomy" id="412755"/>
    <lineage>
        <taxon>unclassified sequences</taxon>
        <taxon>metagenomes</taxon>
        <taxon>ecological metagenomes</taxon>
    </lineage>
</organism>
<evidence type="ECO:0000313" key="5">
    <source>
        <dbReference type="EMBL" id="KKN95467.1"/>
    </source>
</evidence>
<keyword evidence="3" id="KW-0804">Transcription</keyword>
<dbReference type="Pfam" id="PF12833">
    <property type="entry name" value="HTH_18"/>
    <property type="match status" value="1"/>
</dbReference>
<dbReference type="EMBL" id="LAZR01000070">
    <property type="protein sequence ID" value="KKN95467.1"/>
    <property type="molecule type" value="Genomic_DNA"/>
</dbReference>
<dbReference type="Gene3D" id="3.40.50.880">
    <property type="match status" value="1"/>
</dbReference>
<dbReference type="SUPFAM" id="SSF52317">
    <property type="entry name" value="Class I glutamine amidotransferase-like"/>
    <property type="match status" value="1"/>
</dbReference>
<dbReference type="Gene3D" id="1.10.10.60">
    <property type="entry name" value="Homeodomain-like"/>
    <property type="match status" value="2"/>
</dbReference>
<sequence length="330" mass="36270">MTTEARRVGFLLLPGTHPGAMMPALSVLLSANRMAEQQRYVPETYTLDANSLTASDGLSLAAAPWQQCASGLAQLWLVADQLPASDDMPKALLAFLQQALAAGVFLGGLEAGVAGLAVAGLLDQRRCAVHWRMLDEFRERFPDVEATTHLFELGDGFGSSSGGQATTDLFLTLLAQEQGQDLAALVAEDLVVERIRDGSERQRMPLRNRLGSSHPKLTQAVILMESNIEEPLTTDEIARHVCVSRRQLERIFKQYLNSVPSQYYLELRLTRARQMLLQTSKSIIQIGLSCGFSSGPHFSSAYRNCFGVTPREDRNHRRAQQAAESVAKES</sequence>
<name>A0A0F9V6Z0_9ZZZZ</name>
<proteinExistence type="predicted"/>
<dbReference type="SUPFAM" id="SSF46689">
    <property type="entry name" value="Homeodomain-like"/>
    <property type="match status" value="2"/>
</dbReference>
<dbReference type="PROSITE" id="PS00041">
    <property type="entry name" value="HTH_ARAC_FAMILY_1"/>
    <property type="match status" value="1"/>
</dbReference>
<dbReference type="GO" id="GO:0043565">
    <property type="term" value="F:sequence-specific DNA binding"/>
    <property type="evidence" value="ECO:0007669"/>
    <property type="project" value="InterPro"/>
</dbReference>
<dbReference type="InterPro" id="IPR020449">
    <property type="entry name" value="Tscrpt_reg_AraC-type_HTH"/>
</dbReference>
<keyword evidence="2" id="KW-0238">DNA-binding</keyword>
<comment type="caution">
    <text evidence="5">The sequence shown here is derived from an EMBL/GenBank/DDBJ whole genome shotgun (WGS) entry which is preliminary data.</text>
</comment>
<dbReference type="InterPro" id="IPR009057">
    <property type="entry name" value="Homeodomain-like_sf"/>
</dbReference>
<dbReference type="InterPro" id="IPR018060">
    <property type="entry name" value="HTH_AraC"/>
</dbReference>
<gene>
    <name evidence="5" type="ORF">LCGC14_0177090</name>
</gene>
<evidence type="ECO:0000256" key="2">
    <source>
        <dbReference type="ARBA" id="ARBA00023125"/>
    </source>
</evidence>
<evidence type="ECO:0000256" key="3">
    <source>
        <dbReference type="ARBA" id="ARBA00023163"/>
    </source>
</evidence>
<dbReference type="CDD" id="cd03136">
    <property type="entry name" value="GATase1_AraC_ArgR_like"/>
    <property type="match status" value="1"/>
</dbReference>
<dbReference type="PROSITE" id="PS01124">
    <property type="entry name" value="HTH_ARAC_FAMILY_2"/>
    <property type="match status" value="1"/>
</dbReference>
<dbReference type="PANTHER" id="PTHR43280:SF28">
    <property type="entry name" value="HTH-TYPE TRANSCRIPTIONAL ACTIVATOR RHAS"/>
    <property type="match status" value="1"/>
</dbReference>
<dbReference type="FunFam" id="1.10.10.60:FF:000090">
    <property type="entry name" value="Transcriptional regulator ArgR, AraC family"/>
    <property type="match status" value="1"/>
</dbReference>
<accession>A0A0F9V6Z0</accession>
<keyword evidence="1" id="KW-0805">Transcription regulation</keyword>
<reference evidence="5" key="1">
    <citation type="journal article" date="2015" name="Nature">
        <title>Complex archaea that bridge the gap between prokaryotes and eukaryotes.</title>
        <authorList>
            <person name="Spang A."/>
            <person name="Saw J.H."/>
            <person name="Jorgensen S.L."/>
            <person name="Zaremba-Niedzwiedzka K."/>
            <person name="Martijn J."/>
            <person name="Lind A.E."/>
            <person name="van Eijk R."/>
            <person name="Schleper C."/>
            <person name="Guy L."/>
            <person name="Ettema T.J."/>
        </authorList>
    </citation>
    <scope>NUCLEOTIDE SEQUENCE</scope>
</reference>
<feature type="domain" description="HTH araC/xylS-type" evidence="4">
    <location>
        <begin position="218"/>
        <end position="316"/>
    </location>
</feature>
<dbReference type="InterPro" id="IPR018062">
    <property type="entry name" value="HTH_AraC-typ_CS"/>
</dbReference>
<dbReference type="PRINTS" id="PR00032">
    <property type="entry name" value="HTHARAC"/>
</dbReference>
<dbReference type="PANTHER" id="PTHR43280">
    <property type="entry name" value="ARAC-FAMILY TRANSCRIPTIONAL REGULATOR"/>
    <property type="match status" value="1"/>
</dbReference>
<dbReference type="AlphaFoldDB" id="A0A0F9V6Z0"/>
<dbReference type="InterPro" id="IPR029062">
    <property type="entry name" value="Class_I_gatase-like"/>
</dbReference>
<evidence type="ECO:0000256" key="1">
    <source>
        <dbReference type="ARBA" id="ARBA00023015"/>
    </source>
</evidence>
<evidence type="ECO:0000259" key="4">
    <source>
        <dbReference type="PROSITE" id="PS01124"/>
    </source>
</evidence>